<proteinExistence type="predicted"/>
<comment type="caution">
    <text evidence="4">The sequence shown here is derived from an EMBL/GenBank/DDBJ whole genome shotgun (WGS) entry which is preliminary data.</text>
</comment>
<protein>
    <submittedName>
        <fullName evidence="4">Retrovirus-related pol polyprotein from transposon TNT 1-94</fullName>
    </submittedName>
</protein>
<dbReference type="EMBL" id="BQNB010009907">
    <property type="protein sequence ID" value="GJS70069.1"/>
    <property type="molecule type" value="Genomic_DNA"/>
</dbReference>
<gene>
    <name evidence="4" type="ORF">Tco_0702910</name>
</gene>
<dbReference type="Gene3D" id="4.10.60.10">
    <property type="entry name" value="Zinc finger, CCHC-type"/>
    <property type="match status" value="1"/>
</dbReference>
<sequence length="909" mass="102621">MESVKKSIGERAQHKMEYESRVNERQIQTTEEKTDTSNALDASSVIIESNGTESKEQDTSSRSGNDAHVDDAEIRPIYDEEPMAEVQMTADDNVSATGQQHTEQPEFINEGEVDQNAEQCHDICPLPAKLTDNRTTELSNQLLESENVCLKKTVAQCQKDFAKLEAHCINLELQMQNNVLKSGQQSQFSKVKSNEAKVKHDIDIPKGHRFSIKKTTTVHVKTTTPRSCLRWQPTGRILKTVCLRWVPTGKTFASSTTKVESEPPNGSNADITNQCESKQALNVSAGTLLSTGTSFNPTEEGLRVWLRKRKISQKTGLQGIAELISDASLGLHGATQDSYIMTRVGITIPPSNSNAKDNSHKVVRLGINPMIQPEPEDLPKDNPKLEIAVLRVILFSIHNDEWKSFQCHHQTALRLVVCGCFIEQACRDYSLTIGIFVRDKMRRDQTDGEAMIKSIQNGDHPLPVVAQVSLAGTAPNAPPTLKDPQFWTAEEKKNRKIDRLARSLLIQGLLNDIYSLIDSNDTAKDLWDALERQMRGSEYGEQDRKAAILYEYETFKATKGEQLLDTYLRYLQVINVEEVWVDKKVIVRLHYKFLKQSANKCGKHIIRKSVAEKTLNSEQRKVESCSTIQESEGSVVKIYQSNKKPEYVKSEEKKEDKKVDEKKWDMSKVKCYNCKKEGHFAKDCKKAKVKDYNYYKTKMLLAKKDSDEQVFLLGPSLVGVLLVIKIKRFIANMVFMAKMEKVLSDSEESSSSAEETIAEVSYYTSDSESESEYENCCNYYDYSTNYGLFVNNDDDQEIFHDAIESASENFNENHIVSQTDHDSQKGAHASNDAMSVSCNSRLYASCDVNDLFVFDDIVQICLWIIDSGCSKHMTGNRALLTNFVEKFLGTVRFGNNDFAVIAGYFVNNF</sequence>
<evidence type="ECO:0000313" key="4">
    <source>
        <dbReference type="EMBL" id="GJS70069.1"/>
    </source>
</evidence>
<keyword evidence="1" id="KW-0863">Zinc-finger</keyword>
<reference evidence="4" key="2">
    <citation type="submission" date="2022-01" db="EMBL/GenBank/DDBJ databases">
        <authorList>
            <person name="Yamashiro T."/>
            <person name="Shiraishi A."/>
            <person name="Satake H."/>
            <person name="Nakayama K."/>
        </authorList>
    </citation>
    <scope>NUCLEOTIDE SEQUENCE</scope>
</reference>
<feature type="region of interest" description="Disordered" evidence="2">
    <location>
        <begin position="1"/>
        <end position="71"/>
    </location>
</feature>
<dbReference type="Pfam" id="PF14223">
    <property type="entry name" value="Retrotran_gag_2"/>
    <property type="match status" value="1"/>
</dbReference>
<dbReference type="SUPFAM" id="SSF57756">
    <property type="entry name" value="Retrovirus zinc finger-like domains"/>
    <property type="match status" value="1"/>
</dbReference>
<keyword evidence="1" id="KW-0862">Zinc</keyword>
<name>A0ABQ4XXC2_9ASTR</name>
<reference evidence="4" key="1">
    <citation type="journal article" date="2022" name="Int. J. Mol. Sci.">
        <title>Draft Genome of Tanacetum Coccineum: Genomic Comparison of Closely Related Tanacetum-Family Plants.</title>
        <authorList>
            <person name="Yamashiro T."/>
            <person name="Shiraishi A."/>
            <person name="Nakayama K."/>
            <person name="Satake H."/>
        </authorList>
    </citation>
    <scope>NUCLEOTIDE SEQUENCE</scope>
</reference>
<evidence type="ECO:0000259" key="3">
    <source>
        <dbReference type="PROSITE" id="PS50158"/>
    </source>
</evidence>
<feature type="compositionally biased region" description="Basic and acidic residues" evidence="2">
    <location>
        <begin position="1"/>
        <end position="35"/>
    </location>
</feature>
<feature type="compositionally biased region" description="Polar residues" evidence="2">
    <location>
        <begin position="36"/>
        <end position="52"/>
    </location>
</feature>
<accession>A0ABQ4XXC2</accession>
<dbReference type="InterPro" id="IPR036875">
    <property type="entry name" value="Znf_CCHC_sf"/>
</dbReference>
<dbReference type="Proteomes" id="UP001151760">
    <property type="component" value="Unassembled WGS sequence"/>
</dbReference>
<keyword evidence="1" id="KW-0479">Metal-binding</keyword>
<dbReference type="InterPro" id="IPR001878">
    <property type="entry name" value="Znf_CCHC"/>
</dbReference>
<dbReference type="Pfam" id="PF22936">
    <property type="entry name" value="Pol_BBD"/>
    <property type="match status" value="1"/>
</dbReference>
<feature type="compositionally biased region" description="Basic and acidic residues" evidence="2">
    <location>
        <begin position="53"/>
        <end position="71"/>
    </location>
</feature>
<keyword evidence="5" id="KW-1185">Reference proteome</keyword>
<feature type="domain" description="CCHC-type" evidence="3">
    <location>
        <begin position="670"/>
        <end position="686"/>
    </location>
</feature>
<evidence type="ECO:0000256" key="1">
    <source>
        <dbReference type="PROSITE-ProRule" id="PRU00047"/>
    </source>
</evidence>
<organism evidence="4 5">
    <name type="scientific">Tanacetum coccineum</name>
    <dbReference type="NCBI Taxonomy" id="301880"/>
    <lineage>
        <taxon>Eukaryota</taxon>
        <taxon>Viridiplantae</taxon>
        <taxon>Streptophyta</taxon>
        <taxon>Embryophyta</taxon>
        <taxon>Tracheophyta</taxon>
        <taxon>Spermatophyta</taxon>
        <taxon>Magnoliopsida</taxon>
        <taxon>eudicotyledons</taxon>
        <taxon>Gunneridae</taxon>
        <taxon>Pentapetalae</taxon>
        <taxon>asterids</taxon>
        <taxon>campanulids</taxon>
        <taxon>Asterales</taxon>
        <taxon>Asteraceae</taxon>
        <taxon>Asteroideae</taxon>
        <taxon>Anthemideae</taxon>
        <taxon>Anthemidinae</taxon>
        <taxon>Tanacetum</taxon>
    </lineage>
</organism>
<evidence type="ECO:0000313" key="5">
    <source>
        <dbReference type="Proteomes" id="UP001151760"/>
    </source>
</evidence>
<evidence type="ECO:0000256" key="2">
    <source>
        <dbReference type="SAM" id="MobiDB-lite"/>
    </source>
</evidence>
<dbReference type="Pfam" id="PF00098">
    <property type="entry name" value="zf-CCHC"/>
    <property type="match status" value="1"/>
</dbReference>
<dbReference type="InterPro" id="IPR054722">
    <property type="entry name" value="PolX-like_BBD"/>
</dbReference>
<dbReference type="SMART" id="SM00343">
    <property type="entry name" value="ZnF_C2HC"/>
    <property type="match status" value="1"/>
</dbReference>
<dbReference type="PROSITE" id="PS50158">
    <property type="entry name" value="ZF_CCHC"/>
    <property type="match status" value="1"/>
</dbReference>